<keyword evidence="2" id="KW-0812">Transmembrane</keyword>
<proteinExistence type="predicted"/>
<dbReference type="GO" id="GO:0016020">
    <property type="term" value="C:membrane"/>
    <property type="evidence" value="ECO:0007669"/>
    <property type="project" value="InterPro"/>
</dbReference>
<keyword evidence="2" id="KW-1133">Transmembrane helix</keyword>
<dbReference type="Proteomes" id="UP000198855">
    <property type="component" value="Unassembled WGS sequence"/>
</dbReference>
<dbReference type="GO" id="GO:0009847">
    <property type="term" value="P:spore germination"/>
    <property type="evidence" value="ECO:0007669"/>
    <property type="project" value="InterPro"/>
</dbReference>
<evidence type="ECO:0000256" key="2">
    <source>
        <dbReference type="SAM" id="Phobius"/>
    </source>
</evidence>
<evidence type="ECO:0000313" key="4">
    <source>
        <dbReference type="Proteomes" id="UP000198855"/>
    </source>
</evidence>
<dbReference type="Pfam" id="PF03323">
    <property type="entry name" value="GerA"/>
    <property type="match status" value="1"/>
</dbReference>
<keyword evidence="1 2" id="KW-0472">Membrane</keyword>
<accession>A0A1I1V7N7</accession>
<name>A0A1I1V7N7_9BACL</name>
<dbReference type="InterPro" id="IPR004995">
    <property type="entry name" value="Spore_Ger"/>
</dbReference>
<dbReference type="EMBL" id="FOMT01000001">
    <property type="protein sequence ID" value="SFD76410.1"/>
    <property type="molecule type" value="Genomic_DNA"/>
</dbReference>
<keyword evidence="4" id="KW-1185">Reference proteome</keyword>
<dbReference type="STRING" id="1045775.SAMN05216378_1324"/>
<dbReference type="AlphaFoldDB" id="A0A1I1V7N7"/>
<sequence>MVIAELKLGLRGYNDTENEFSVIGPKVGFVENLGTNLTLLRRGLVTDKLIYSALSFLLKITIYHGSWVRFFGLFVILGLYSQRWLLLTM</sequence>
<evidence type="ECO:0000313" key="3">
    <source>
        <dbReference type="EMBL" id="SFD76410.1"/>
    </source>
</evidence>
<evidence type="ECO:0000256" key="1">
    <source>
        <dbReference type="ARBA" id="ARBA00023136"/>
    </source>
</evidence>
<feature type="transmembrane region" description="Helical" evidence="2">
    <location>
        <begin position="49"/>
        <end position="80"/>
    </location>
</feature>
<organism evidence="3 4">
    <name type="scientific">Paenibacillus catalpae</name>
    <dbReference type="NCBI Taxonomy" id="1045775"/>
    <lineage>
        <taxon>Bacteria</taxon>
        <taxon>Bacillati</taxon>
        <taxon>Bacillota</taxon>
        <taxon>Bacilli</taxon>
        <taxon>Bacillales</taxon>
        <taxon>Paenibacillaceae</taxon>
        <taxon>Paenibacillus</taxon>
    </lineage>
</organism>
<gene>
    <name evidence="3" type="ORF">SAMN05216378_1324</name>
</gene>
<protein>
    <submittedName>
        <fullName evidence="3">GerA spore germination protein</fullName>
    </submittedName>
</protein>
<reference evidence="4" key="1">
    <citation type="submission" date="2016-10" db="EMBL/GenBank/DDBJ databases">
        <authorList>
            <person name="Varghese N."/>
            <person name="Submissions S."/>
        </authorList>
    </citation>
    <scope>NUCLEOTIDE SEQUENCE [LARGE SCALE GENOMIC DNA]</scope>
    <source>
        <strain evidence="4">CGMCC 1.10784</strain>
    </source>
</reference>